<gene>
    <name evidence="9" type="ORF">PMKS-002667</name>
</gene>
<accession>A0A1Q2YI42</accession>
<dbReference type="GO" id="GO:0006606">
    <property type="term" value="P:protein import into nucleus"/>
    <property type="evidence" value="ECO:0007669"/>
    <property type="project" value="InterPro"/>
</dbReference>
<keyword evidence="10" id="KW-1185">Reference proteome</keyword>
<dbReference type="OrthoDB" id="951172at2759"/>
<name>A0A1Q2YI42_9ASCO</name>
<protein>
    <recommendedName>
        <fullName evidence="8">Importin N-terminal domain-containing protein</fullName>
    </recommendedName>
</protein>
<sequence length="933" mass="104004">MSSSWTPDMASLQQLVHIFAGTLSPDTATRQEATSALTQANSIADFDNYLLHILLASEIDESTRASAGIYLKNDLVKSFKFKKPDLQSHILELLPQGLLSDSTFVRRITSGIISAVFRTVGPQGWPSVVPNLISLISGAAGADAIDGASEAFLSICEDSARLLEQEVQSTAGAIVPMQLLVPRLVEVIANGSMPAKVRARSLACLVHCINVGSHTIYVNIDSILNVVFALCQHNISDEEIQRQLAAIFVGILDKWPEKLYQHWSGVVSWCTHMVKEGEETVALQADEFLLSMSTSELPPDLILPYLGTIIPVLLEKMVYDETDVELMEAEDAKDDGSEDKDEDIKPQMVKSKEHKAIKKENEDGNNNKGNGRGDEAAEESDEDEDDDDDNDDDFDNSYTWNLRKCSAATVDMLSTTFPKEVLQYSFPMIKESMNAQQWPIREASILVLGAISEAALQYATEQLPELIPFLVDRIKDDQPRVRQITCWTLSRYAAWVCSEATTGGAFANYFKPTFQAIMDCALDKKKVVQESACSSLSDFFECSDPQLISQFIEPLLHHFQAYFAIYRRKNMIVLYDTVQTFTEKVGEQLRYNPTYIDLLLPPLIQRWQELDDSDKDLWPLLECMSSVAASIGEAFAGCAEPVYERAVRILHKCIEEEKIANNNPTFIAPEKDFIVTSLDLVDGLIQGLTTHSGQLIAQNESKSSFSLMELVLTCLDDNYYDVRQSAYALLGDCAIYLFDLLIKPYIQTLMVSIYQEITNLNDDAIASCNNAIWALGEIAIRADNNLIQQYLSNFFRVLEPLIHDFNADVTLLENTAVTIGRFGVFYPDQTAVVAQEVLIMWCELIGGLEDNEEKASAVNGMCNIVMKHPEIANDLGNVRAIIDMIANYHEPSVELAEVFKVLLEGFKSGLGMEWDRIIGDSPACQSLRQRYGV</sequence>
<dbReference type="GO" id="GO:0005634">
    <property type="term" value="C:nucleus"/>
    <property type="evidence" value="ECO:0007669"/>
    <property type="project" value="UniProtKB-ARBA"/>
</dbReference>
<dbReference type="InterPro" id="IPR040122">
    <property type="entry name" value="Importin_beta"/>
</dbReference>
<dbReference type="GO" id="GO:0005737">
    <property type="term" value="C:cytoplasm"/>
    <property type="evidence" value="ECO:0007669"/>
    <property type="project" value="UniProtKB-SubCell"/>
</dbReference>
<dbReference type="SUPFAM" id="SSF48371">
    <property type="entry name" value="ARM repeat"/>
    <property type="match status" value="1"/>
</dbReference>
<dbReference type="GO" id="GO:0031267">
    <property type="term" value="F:small GTPase binding"/>
    <property type="evidence" value="ECO:0007669"/>
    <property type="project" value="InterPro"/>
</dbReference>
<feature type="compositionally biased region" description="Acidic residues" evidence="7">
    <location>
        <begin position="329"/>
        <end position="341"/>
    </location>
</feature>
<dbReference type="PANTHER" id="PTHR10527">
    <property type="entry name" value="IMPORTIN BETA"/>
    <property type="match status" value="1"/>
</dbReference>
<dbReference type="Pfam" id="PF13513">
    <property type="entry name" value="HEAT_EZ"/>
    <property type="match status" value="1"/>
</dbReference>
<keyword evidence="4" id="KW-0677">Repeat</keyword>
<evidence type="ECO:0000256" key="4">
    <source>
        <dbReference type="ARBA" id="ARBA00022737"/>
    </source>
</evidence>
<dbReference type="Proteomes" id="UP000186136">
    <property type="component" value="Unassembled WGS sequence"/>
</dbReference>
<evidence type="ECO:0000256" key="7">
    <source>
        <dbReference type="SAM" id="MobiDB-lite"/>
    </source>
</evidence>
<organism evidence="9 10">
    <name type="scientific">Pichia membranifaciens</name>
    <dbReference type="NCBI Taxonomy" id="4926"/>
    <lineage>
        <taxon>Eukaryota</taxon>
        <taxon>Fungi</taxon>
        <taxon>Dikarya</taxon>
        <taxon>Ascomycota</taxon>
        <taxon>Saccharomycotina</taxon>
        <taxon>Pichiomycetes</taxon>
        <taxon>Pichiales</taxon>
        <taxon>Pichiaceae</taxon>
        <taxon>Pichia</taxon>
    </lineage>
</organism>
<evidence type="ECO:0000313" key="10">
    <source>
        <dbReference type="Proteomes" id="UP000186136"/>
    </source>
</evidence>
<dbReference type="InterPro" id="IPR021133">
    <property type="entry name" value="HEAT_type_2"/>
</dbReference>
<comment type="subcellular location">
    <subcellularLocation>
        <location evidence="1">Cytoplasm</location>
    </subcellularLocation>
</comment>
<dbReference type="InterPro" id="IPR001494">
    <property type="entry name" value="Importin-beta_N"/>
</dbReference>
<comment type="caution">
    <text evidence="9">The sequence shown here is derived from an EMBL/GenBank/DDBJ whole genome shotgun (WGS) entry which is preliminary data.</text>
</comment>
<dbReference type="InterPro" id="IPR011989">
    <property type="entry name" value="ARM-like"/>
</dbReference>
<reference evidence="9 10" key="1">
    <citation type="submission" date="2016-08" db="EMBL/GenBank/DDBJ databases">
        <title>Whole genome shotgun sequence of Pichia membranifaciens KS47-1.</title>
        <authorList>
            <person name="Konishi M."/>
            <person name="Ishida M."/>
            <person name="Arakawa T."/>
            <person name="Kato Y."/>
            <person name="Horiuchi J."/>
        </authorList>
    </citation>
    <scope>NUCLEOTIDE SEQUENCE [LARGE SCALE GENOMIC DNA]</scope>
    <source>
        <strain evidence="9 10">KS47-1</strain>
    </source>
</reference>
<feature type="domain" description="Importin N-terminal" evidence="8">
    <location>
        <begin position="33"/>
        <end position="100"/>
    </location>
</feature>
<evidence type="ECO:0000256" key="1">
    <source>
        <dbReference type="ARBA" id="ARBA00004496"/>
    </source>
</evidence>
<dbReference type="AlphaFoldDB" id="A0A1Q2YI42"/>
<evidence type="ECO:0000259" key="8">
    <source>
        <dbReference type="PROSITE" id="PS50166"/>
    </source>
</evidence>
<evidence type="ECO:0000256" key="5">
    <source>
        <dbReference type="ARBA" id="ARBA00022927"/>
    </source>
</evidence>
<evidence type="ECO:0000313" key="9">
    <source>
        <dbReference type="EMBL" id="GAV29185.1"/>
    </source>
</evidence>
<dbReference type="PROSITE" id="PS50077">
    <property type="entry name" value="HEAT_REPEAT"/>
    <property type="match status" value="1"/>
</dbReference>
<dbReference type="InterPro" id="IPR016024">
    <property type="entry name" value="ARM-type_fold"/>
</dbReference>
<dbReference type="Gene3D" id="1.25.10.10">
    <property type="entry name" value="Leucine-rich Repeat Variant"/>
    <property type="match status" value="2"/>
</dbReference>
<feature type="compositionally biased region" description="Acidic residues" evidence="7">
    <location>
        <begin position="376"/>
        <end position="394"/>
    </location>
</feature>
<keyword evidence="2" id="KW-0813">Transport</keyword>
<evidence type="ECO:0000256" key="6">
    <source>
        <dbReference type="PROSITE-ProRule" id="PRU00103"/>
    </source>
</evidence>
<dbReference type="EMBL" id="BDGI01000104">
    <property type="protein sequence ID" value="GAV29185.1"/>
    <property type="molecule type" value="Genomic_DNA"/>
</dbReference>
<keyword evidence="3" id="KW-0963">Cytoplasm</keyword>
<keyword evidence="5" id="KW-0653">Protein transport</keyword>
<feature type="repeat" description="HEAT" evidence="6">
    <location>
        <begin position="466"/>
        <end position="502"/>
    </location>
</feature>
<feature type="region of interest" description="Disordered" evidence="7">
    <location>
        <begin position="329"/>
        <end position="394"/>
    </location>
</feature>
<dbReference type="PROSITE" id="PS50166">
    <property type="entry name" value="IMPORTIN_B_NT"/>
    <property type="match status" value="1"/>
</dbReference>
<evidence type="ECO:0000256" key="2">
    <source>
        <dbReference type="ARBA" id="ARBA00022448"/>
    </source>
</evidence>
<dbReference type="Pfam" id="PF03810">
    <property type="entry name" value="IBN_N"/>
    <property type="match status" value="1"/>
</dbReference>
<proteinExistence type="predicted"/>
<evidence type="ECO:0000256" key="3">
    <source>
        <dbReference type="ARBA" id="ARBA00022490"/>
    </source>
</evidence>